<name>A0A0H1RCJ2_9HYPH</name>
<organism evidence="2 3">
    <name type="scientific">Microvirga vignae</name>
    <dbReference type="NCBI Taxonomy" id="1225564"/>
    <lineage>
        <taxon>Bacteria</taxon>
        <taxon>Pseudomonadati</taxon>
        <taxon>Pseudomonadota</taxon>
        <taxon>Alphaproteobacteria</taxon>
        <taxon>Hyphomicrobiales</taxon>
        <taxon>Methylobacteriaceae</taxon>
        <taxon>Microvirga</taxon>
    </lineage>
</organism>
<keyword evidence="1" id="KW-0175">Coiled coil</keyword>
<reference evidence="2 3" key="1">
    <citation type="submission" date="2015-05" db="EMBL/GenBank/DDBJ databases">
        <title>Draft genome sequence of Microvirga vignae strain BR3299, a novel nitrogen fixing bacteria isolated from Brazil semi-aired region.</title>
        <authorList>
            <person name="Zilli J.E."/>
            <person name="Passos S.R."/>
            <person name="Leite J."/>
            <person name="Baldani J.I."/>
            <person name="Xavier G.R."/>
            <person name="Rumjaneck N.G."/>
            <person name="Simoes-Araujo J.L."/>
        </authorList>
    </citation>
    <scope>NUCLEOTIDE SEQUENCE [LARGE SCALE GENOMIC DNA]</scope>
    <source>
        <strain evidence="2 3">BR3299</strain>
    </source>
</reference>
<dbReference type="Proteomes" id="UP000035489">
    <property type="component" value="Unassembled WGS sequence"/>
</dbReference>
<dbReference type="InterPro" id="IPR007420">
    <property type="entry name" value="DUF465"/>
</dbReference>
<evidence type="ECO:0000313" key="3">
    <source>
        <dbReference type="Proteomes" id="UP000035489"/>
    </source>
</evidence>
<dbReference type="InterPro" id="IPR038444">
    <property type="entry name" value="DUF465_sf"/>
</dbReference>
<gene>
    <name evidence="2" type="ORF">AA309_11790</name>
</gene>
<evidence type="ECO:0000256" key="1">
    <source>
        <dbReference type="SAM" id="Coils"/>
    </source>
</evidence>
<dbReference type="Pfam" id="PF04325">
    <property type="entry name" value="DUF465"/>
    <property type="match status" value="1"/>
</dbReference>
<evidence type="ECO:0000313" key="2">
    <source>
        <dbReference type="EMBL" id="KLK92923.1"/>
    </source>
</evidence>
<dbReference type="Gene3D" id="6.10.280.50">
    <property type="match status" value="1"/>
</dbReference>
<keyword evidence="3" id="KW-1185">Reference proteome</keyword>
<accession>A0A0H1RCJ2</accession>
<feature type="coiled-coil region" evidence="1">
    <location>
        <begin position="4"/>
        <end position="59"/>
    </location>
</feature>
<dbReference type="STRING" id="1225564.AA309_11790"/>
<comment type="caution">
    <text evidence="2">The sequence shown here is derived from an EMBL/GenBank/DDBJ whole genome shotgun (WGS) entry which is preliminary data.</text>
</comment>
<dbReference type="RefSeq" id="WP_047189218.1">
    <property type="nucleotide sequence ID" value="NZ_LCYG01000028.1"/>
</dbReference>
<sequence length="66" mass="7625">MTELAELEAELARLKQEHRDLDMAIDALESMIAGDQLQVQRLKKRKLVLKDQIIRLEDQLTPDIIA</sequence>
<proteinExistence type="predicted"/>
<dbReference type="EMBL" id="LCYG01000028">
    <property type="protein sequence ID" value="KLK92923.1"/>
    <property type="molecule type" value="Genomic_DNA"/>
</dbReference>
<protein>
    <submittedName>
        <fullName evidence="2">Small protein containing a coiled-coil domain containing protein</fullName>
    </submittedName>
</protein>
<dbReference type="PATRIC" id="fig|1225564.3.peg.3056"/>
<dbReference type="AlphaFoldDB" id="A0A0H1RCJ2"/>